<dbReference type="Proteomes" id="UP000778797">
    <property type="component" value="Unassembled WGS sequence"/>
</dbReference>
<sequence length="253" mass="29158">MIKFFRHIRKSLLTQGKTGKYFKYAIGEIILVVIGILIALQINNWNENRKLNEQRKELISNLITDFTDTNETLVSAIEKRENELNTMNTFYKIIENETQTISVDSLRKIATVFFMEDNFKPTISSYNEAVSNGDFRLLKSRSLTQYIDRFFESADSYSNTFNFGGENFFNGSAWELRKSLGSLQPIVVSRSNFDAMPYKKLLYSEYISKVNEPLTTATFENSYVIKKNLAGNLKQMKTSCDSIIATLKKLDND</sequence>
<dbReference type="EMBL" id="JAFMPT010000004">
    <property type="protein sequence ID" value="MCC1483905.1"/>
    <property type="molecule type" value="Genomic_DNA"/>
</dbReference>
<reference evidence="3" key="1">
    <citation type="submission" date="2021-03" db="EMBL/GenBank/DDBJ databases">
        <title>Genome of Cognatishimia sp. F0-27.</title>
        <authorList>
            <person name="Ping X."/>
        </authorList>
    </citation>
    <scope>NUCLEOTIDE SEQUENCE [LARGE SCALE GENOMIC DNA]</scope>
    <source>
        <strain evidence="3">E313</strain>
    </source>
</reference>
<evidence type="ECO:0000313" key="2">
    <source>
        <dbReference type="EMBL" id="MCC1483905.1"/>
    </source>
</evidence>
<organism evidence="2 3">
    <name type="scientific">Winogradskyella immobilis</name>
    <dbReference type="NCBI Taxonomy" id="2816852"/>
    <lineage>
        <taxon>Bacteria</taxon>
        <taxon>Pseudomonadati</taxon>
        <taxon>Bacteroidota</taxon>
        <taxon>Flavobacteriia</taxon>
        <taxon>Flavobacteriales</taxon>
        <taxon>Flavobacteriaceae</taxon>
        <taxon>Winogradskyella</taxon>
    </lineage>
</organism>
<evidence type="ECO:0000256" key="1">
    <source>
        <dbReference type="SAM" id="Phobius"/>
    </source>
</evidence>
<feature type="transmembrane region" description="Helical" evidence="1">
    <location>
        <begin position="21"/>
        <end position="42"/>
    </location>
</feature>
<keyword evidence="1" id="KW-0472">Membrane</keyword>
<dbReference type="RefSeq" id="WP_227476350.1">
    <property type="nucleotide sequence ID" value="NZ_JAFMPT010000004.1"/>
</dbReference>
<protein>
    <submittedName>
        <fullName evidence="2">Uncharacterized protein</fullName>
    </submittedName>
</protein>
<evidence type="ECO:0000313" key="3">
    <source>
        <dbReference type="Proteomes" id="UP000778797"/>
    </source>
</evidence>
<gene>
    <name evidence="2" type="ORF">J1C55_04825</name>
</gene>
<proteinExistence type="predicted"/>
<accession>A0ABS8EMV3</accession>
<comment type="caution">
    <text evidence="2">The sequence shown here is derived from an EMBL/GenBank/DDBJ whole genome shotgun (WGS) entry which is preliminary data.</text>
</comment>
<dbReference type="Pfam" id="PF19578">
    <property type="entry name" value="DUF6090"/>
    <property type="match status" value="1"/>
</dbReference>
<name>A0ABS8EMV3_9FLAO</name>
<keyword evidence="3" id="KW-1185">Reference proteome</keyword>
<reference evidence="3" key="2">
    <citation type="submission" date="2023-07" db="EMBL/GenBank/DDBJ databases">
        <title>Genome of Winogradskyella sp. E313.</title>
        <authorList>
            <person name="Zhou Y."/>
        </authorList>
    </citation>
    <scope>NUCLEOTIDE SEQUENCE [LARGE SCALE GENOMIC DNA]</scope>
    <source>
        <strain evidence="3">E313</strain>
    </source>
</reference>
<dbReference type="InterPro" id="IPR045749">
    <property type="entry name" value="DUF6090"/>
</dbReference>
<keyword evidence="1" id="KW-0812">Transmembrane</keyword>
<keyword evidence="1" id="KW-1133">Transmembrane helix</keyword>